<keyword evidence="3" id="KW-1185">Reference proteome</keyword>
<sequence length="71" mass="7646">MNALHRTLQKLVDEAVENAIIGGVQQLITLPFGIGSFIMGGLYSATVVAGVAFALTWMFGYKDKDLAESKK</sequence>
<evidence type="ECO:0000313" key="2">
    <source>
        <dbReference type="EMBL" id="MEQ2578992.1"/>
    </source>
</evidence>
<keyword evidence="1" id="KW-0812">Transmembrane</keyword>
<keyword evidence="1" id="KW-1133">Transmembrane helix</keyword>
<keyword evidence="1" id="KW-0472">Membrane</keyword>
<proteinExistence type="predicted"/>
<evidence type="ECO:0000256" key="1">
    <source>
        <dbReference type="SAM" id="Phobius"/>
    </source>
</evidence>
<organism evidence="2 3">
    <name type="scientific">Hominiventricola aquisgranensis</name>
    <dbReference type="NCBI Taxonomy" id="3133164"/>
    <lineage>
        <taxon>Bacteria</taxon>
        <taxon>Bacillati</taxon>
        <taxon>Bacillota</taxon>
        <taxon>Clostridia</taxon>
        <taxon>Lachnospirales</taxon>
        <taxon>Lachnospiraceae</taxon>
        <taxon>Hominiventricola</taxon>
    </lineage>
</organism>
<dbReference type="EMBL" id="JBBMFC010000014">
    <property type="protein sequence ID" value="MEQ2578992.1"/>
    <property type="molecule type" value="Genomic_DNA"/>
</dbReference>
<comment type="caution">
    <text evidence="2">The sequence shown here is derived from an EMBL/GenBank/DDBJ whole genome shotgun (WGS) entry which is preliminary data.</text>
</comment>
<protein>
    <submittedName>
        <fullName evidence="2">Uncharacterized protein</fullName>
    </submittedName>
</protein>
<accession>A0ABV1I1C5</accession>
<evidence type="ECO:0000313" key="3">
    <source>
        <dbReference type="Proteomes" id="UP001470288"/>
    </source>
</evidence>
<gene>
    <name evidence="2" type="ORF">WMO62_09100</name>
</gene>
<feature type="transmembrane region" description="Helical" evidence="1">
    <location>
        <begin position="37"/>
        <end position="61"/>
    </location>
</feature>
<name>A0ABV1I1C5_9FIRM</name>
<reference evidence="2 3" key="1">
    <citation type="submission" date="2024-03" db="EMBL/GenBank/DDBJ databases">
        <title>Human intestinal bacterial collection.</title>
        <authorList>
            <person name="Pauvert C."/>
            <person name="Hitch T.C.A."/>
            <person name="Clavel T."/>
        </authorList>
    </citation>
    <scope>NUCLEOTIDE SEQUENCE [LARGE SCALE GENOMIC DNA]</scope>
    <source>
        <strain evidence="2 3">CLA-AA-H78B</strain>
    </source>
</reference>
<dbReference type="Proteomes" id="UP001470288">
    <property type="component" value="Unassembled WGS sequence"/>
</dbReference>